<evidence type="ECO:0000256" key="6">
    <source>
        <dbReference type="ARBA" id="ARBA00023004"/>
    </source>
</evidence>
<evidence type="ECO:0000313" key="12">
    <source>
        <dbReference type="Proteomes" id="UP001194746"/>
    </source>
</evidence>
<evidence type="ECO:0000256" key="3">
    <source>
        <dbReference type="ARBA" id="ARBA00022617"/>
    </source>
</evidence>
<comment type="caution">
    <text evidence="11">The sequence shown here is derived from an EMBL/GenBank/DDBJ whole genome shotgun (WGS) entry which is preliminary data.</text>
</comment>
<keyword evidence="10" id="KW-1133">Transmembrane helix</keyword>
<dbReference type="SUPFAM" id="SSF48264">
    <property type="entry name" value="Cytochrome P450"/>
    <property type="match status" value="1"/>
</dbReference>
<dbReference type="Proteomes" id="UP001194746">
    <property type="component" value="Unassembled WGS sequence"/>
</dbReference>
<dbReference type="FunFam" id="1.10.630.10:FF:000047">
    <property type="entry name" value="Cytochrome P450 monooxygenase"/>
    <property type="match status" value="1"/>
</dbReference>
<dbReference type="InterPro" id="IPR017972">
    <property type="entry name" value="Cyt_P450_CS"/>
</dbReference>
<proteinExistence type="inferred from homology"/>
<dbReference type="GO" id="GO:0020037">
    <property type="term" value="F:heme binding"/>
    <property type="evidence" value="ECO:0007669"/>
    <property type="project" value="InterPro"/>
</dbReference>
<dbReference type="PRINTS" id="PR00463">
    <property type="entry name" value="EP450I"/>
</dbReference>
<dbReference type="InterPro" id="IPR001128">
    <property type="entry name" value="Cyt_P450"/>
</dbReference>
<keyword evidence="6 8" id="KW-0408">Iron</keyword>
<keyword evidence="7 9" id="KW-0503">Monooxygenase</keyword>
<dbReference type="GO" id="GO:0016705">
    <property type="term" value="F:oxidoreductase activity, acting on paired donors, with incorporation or reduction of molecular oxygen"/>
    <property type="evidence" value="ECO:0007669"/>
    <property type="project" value="InterPro"/>
</dbReference>
<organism evidence="11 12">
    <name type="scientific">Aspergillus nanangensis</name>
    <dbReference type="NCBI Taxonomy" id="2582783"/>
    <lineage>
        <taxon>Eukaryota</taxon>
        <taxon>Fungi</taxon>
        <taxon>Dikarya</taxon>
        <taxon>Ascomycota</taxon>
        <taxon>Pezizomycotina</taxon>
        <taxon>Eurotiomycetes</taxon>
        <taxon>Eurotiomycetidae</taxon>
        <taxon>Eurotiales</taxon>
        <taxon>Aspergillaceae</taxon>
        <taxon>Aspergillus</taxon>
        <taxon>Aspergillus subgen. Circumdati</taxon>
    </lineage>
</organism>
<keyword evidence="12" id="KW-1185">Reference proteome</keyword>
<dbReference type="GO" id="GO:0005506">
    <property type="term" value="F:iron ion binding"/>
    <property type="evidence" value="ECO:0007669"/>
    <property type="project" value="InterPro"/>
</dbReference>
<sequence>MFAKSISSLVFWPVGLVGLLLFVLVLRLAYNVSLHPLRKFPGPKSWAASRIPWIWSNTHGRLHRDLLALHKKYGSVVRIAPNELSYTTGSSWRTIHGHRPVEMSKDLRGAGLLPTFKNTDSIVTAPRQDHARMRRTVAHAFSDKALREQEDIVQGYIDQLISRLTDKHTEGPQDLVRWYNYTTFDIMGDLSFGEPFGCLQEGQYHEWVSMIFNGVKLYPWIQAAVYYGLTPLRALFAPKKLMEAKEQADRNAYSKLDRRLARKDLERKDFMTYILRHNDDRGMSMPEIQETAVVLIIAGSETTATFLSGFTYHTLRNSIVYRRLVREIRTRFARYEDISILATQDIKYLNAVIEEAFRIYPPSPSAFPRVVPGQGEKIDGQWVAGNTTVGINQWAANHDPKNFYRPDDFLPERWMPADLYDSHDVPAEMFAHDDRGVVQPFSFGPRACLGKNIAYAEMRVIICKLLWSFDLELAANSNNDHWADGQETYILWEKAALWVNLRPVQR</sequence>
<feature type="transmembrane region" description="Helical" evidence="10">
    <location>
        <begin position="6"/>
        <end position="30"/>
    </location>
</feature>
<dbReference type="GO" id="GO:0045122">
    <property type="term" value="P:aflatoxin biosynthetic process"/>
    <property type="evidence" value="ECO:0007669"/>
    <property type="project" value="UniProtKB-ARBA"/>
</dbReference>
<evidence type="ECO:0000256" key="9">
    <source>
        <dbReference type="RuleBase" id="RU000461"/>
    </source>
</evidence>
<dbReference type="PANTHER" id="PTHR24305">
    <property type="entry name" value="CYTOCHROME P450"/>
    <property type="match status" value="1"/>
</dbReference>
<dbReference type="InterPro" id="IPR036396">
    <property type="entry name" value="Cyt_P450_sf"/>
</dbReference>
<dbReference type="Gene3D" id="1.10.630.10">
    <property type="entry name" value="Cytochrome P450"/>
    <property type="match status" value="1"/>
</dbReference>
<evidence type="ECO:0000313" key="11">
    <source>
        <dbReference type="EMBL" id="KAF9886952.1"/>
    </source>
</evidence>
<evidence type="ECO:0000256" key="1">
    <source>
        <dbReference type="ARBA" id="ARBA00001971"/>
    </source>
</evidence>
<gene>
    <name evidence="11" type="ORF">FE257_010693</name>
</gene>
<reference evidence="11" key="1">
    <citation type="journal article" date="2019" name="Beilstein J. Org. Chem.">
        <title>Nanangenines: drimane sesquiterpenoids as the dominant metabolite cohort of a novel Australian fungus, Aspergillus nanangensis.</title>
        <authorList>
            <person name="Lacey H.J."/>
            <person name="Gilchrist C.L.M."/>
            <person name="Crombie A."/>
            <person name="Kalaitzis J.A."/>
            <person name="Vuong D."/>
            <person name="Rutledge P.J."/>
            <person name="Turner P."/>
            <person name="Pitt J.I."/>
            <person name="Lacey E."/>
            <person name="Chooi Y.H."/>
            <person name="Piggott A.M."/>
        </authorList>
    </citation>
    <scope>NUCLEOTIDE SEQUENCE</scope>
    <source>
        <strain evidence="11">MST-FP2251</strain>
    </source>
</reference>
<name>A0AAD4CJW5_ASPNN</name>
<protein>
    <recommendedName>
        <fullName evidence="13">Cytochrome P450</fullName>
    </recommendedName>
</protein>
<reference evidence="11" key="2">
    <citation type="submission" date="2020-02" db="EMBL/GenBank/DDBJ databases">
        <authorList>
            <person name="Gilchrist C.L.M."/>
            <person name="Chooi Y.-H."/>
        </authorList>
    </citation>
    <scope>NUCLEOTIDE SEQUENCE</scope>
    <source>
        <strain evidence="11">MST-FP2251</strain>
    </source>
</reference>
<keyword evidence="10" id="KW-0812">Transmembrane</keyword>
<dbReference type="PROSITE" id="PS00086">
    <property type="entry name" value="CYTOCHROME_P450"/>
    <property type="match status" value="1"/>
</dbReference>
<dbReference type="AlphaFoldDB" id="A0AAD4CJW5"/>
<dbReference type="InterPro" id="IPR002401">
    <property type="entry name" value="Cyt_P450_E_grp-I"/>
</dbReference>
<accession>A0AAD4CJW5</accession>
<evidence type="ECO:0000256" key="2">
    <source>
        <dbReference type="ARBA" id="ARBA00010617"/>
    </source>
</evidence>
<evidence type="ECO:0000256" key="8">
    <source>
        <dbReference type="PIRSR" id="PIRSR602401-1"/>
    </source>
</evidence>
<feature type="binding site" description="axial binding residue" evidence="8">
    <location>
        <position position="448"/>
    </location>
    <ligand>
        <name>heme</name>
        <dbReference type="ChEBI" id="CHEBI:30413"/>
    </ligand>
    <ligandPart>
        <name>Fe</name>
        <dbReference type="ChEBI" id="CHEBI:18248"/>
    </ligandPart>
</feature>
<keyword evidence="5 9" id="KW-0560">Oxidoreductase</keyword>
<keyword evidence="4 8" id="KW-0479">Metal-binding</keyword>
<comment type="cofactor">
    <cofactor evidence="1 8">
        <name>heme</name>
        <dbReference type="ChEBI" id="CHEBI:30413"/>
    </cofactor>
</comment>
<evidence type="ECO:0000256" key="7">
    <source>
        <dbReference type="ARBA" id="ARBA00023033"/>
    </source>
</evidence>
<evidence type="ECO:0000256" key="4">
    <source>
        <dbReference type="ARBA" id="ARBA00022723"/>
    </source>
</evidence>
<dbReference type="CDD" id="cd11058">
    <property type="entry name" value="CYP60B-like"/>
    <property type="match status" value="1"/>
</dbReference>
<keyword evidence="10" id="KW-0472">Membrane</keyword>
<dbReference type="GO" id="GO:0004497">
    <property type="term" value="F:monooxygenase activity"/>
    <property type="evidence" value="ECO:0007669"/>
    <property type="project" value="UniProtKB-KW"/>
</dbReference>
<evidence type="ECO:0000256" key="5">
    <source>
        <dbReference type="ARBA" id="ARBA00023002"/>
    </source>
</evidence>
<dbReference type="InterPro" id="IPR050121">
    <property type="entry name" value="Cytochrome_P450_monoxygenase"/>
</dbReference>
<dbReference type="EMBL" id="VCAU01000069">
    <property type="protein sequence ID" value="KAF9886952.1"/>
    <property type="molecule type" value="Genomic_DNA"/>
</dbReference>
<dbReference type="PANTHER" id="PTHR24305:SF210">
    <property type="entry name" value="CYTOCHROME P450 MONOOXYGENASE ASQL-RELATED"/>
    <property type="match status" value="1"/>
</dbReference>
<evidence type="ECO:0000256" key="10">
    <source>
        <dbReference type="SAM" id="Phobius"/>
    </source>
</evidence>
<evidence type="ECO:0008006" key="13">
    <source>
        <dbReference type="Google" id="ProtNLM"/>
    </source>
</evidence>
<comment type="similarity">
    <text evidence="2 9">Belongs to the cytochrome P450 family.</text>
</comment>
<dbReference type="Pfam" id="PF00067">
    <property type="entry name" value="p450"/>
    <property type="match status" value="1"/>
</dbReference>
<dbReference type="PRINTS" id="PR00385">
    <property type="entry name" value="P450"/>
</dbReference>
<keyword evidence="3 8" id="KW-0349">Heme</keyword>